<organism evidence="2">
    <name type="scientific">Ranid herpesvirus 1</name>
    <name type="common">Lucke tumor herpesvirus</name>
    <dbReference type="NCBI Taxonomy" id="85655"/>
    <lineage>
        <taxon>Viruses</taxon>
        <taxon>Duplodnaviria</taxon>
        <taxon>Heunggongvirae</taxon>
        <taxon>Peploviricota</taxon>
        <taxon>Herviviricetes</taxon>
        <taxon>Herpesvirales</taxon>
        <taxon>Alloherpesviridae</taxon>
        <taxon>Batravirus</taxon>
        <taxon>Batravirus ranidallo1</taxon>
    </lineage>
</organism>
<evidence type="ECO:0000313" key="2">
    <source>
        <dbReference type="Proteomes" id="UP000011238"/>
    </source>
</evidence>
<dbReference type="GeneID" id="5141315"/>
<dbReference type="EMBL" id="DQ665917">
    <property type="protein sequence ID" value="ABG25764.1"/>
    <property type="molecule type" value="Genomic_DNA"/>
</dbReference>
<keyword evidence="2" id="KW-1185">Reference proteome</keyword>
<name>Q14VL0_9VIRU</name>
<reference evidence="1 2" key="2">
    <citation type="journal article" date="2006" name="J. Gen. Virol.">
        <title>Genome sequences of two frog herpesviruses.</title>
        <authorList>
            <person name="Davison A.J."/>
            <person name="Cunningham C."/>
            <person name="Sauerbier W."/>
            <person name="McKinnell R.G."/>
        </authorList>
    </citation>
    <scope>NUCLEOTIDE SEQUENCE [LARGE SCALE GENOMIC DNA]</scope>
    <source>
        <strain evidence="1 2">McKinnell</strain>
    </source>
</reference>
<dbReference type="RefSeq" id="YP_656775.1">
    <property type="nucleotide sequence ID" value="NC_008211.1"/>
</dbReference>
<dbReference type="KEGG" id="vg:5141315"/>
<sequence length="302" mass="33597">MYAWRHDQCVEDDGLITRVNSMSVCSLQRIQDKLNPQRSIVQYDAVWHPTRTLADMMAAARAVALQCTRRQVEGAQPVFETTHTLSAVRTAVHERLLRAVRGQEHLPPSSPPPWLSMGMPELQARYTWDLHGGFEGADACGVELYIDALLGGYKRACDVPAPGAAARARALIYWLCHASGAGEYPSPYAQAREQCAVTTPPAVSGLMYDVLMMMCHGHQPPPPHVDWLWGAFEKYNEAVWANEPPRAVSLRPSARLRRALERRGVTVRTSSRLAMRRAAEPYTPSVPSLPRLYDVNNDEASA</sequence>
<accession>Q14VL0</accession>
<dbReference type="Proteomes" id="UP000011238">
    <property type="component" value="Segment"/>
</dbReference>
<protein>
    <submittedName>
        <fullName evidence="1">ORF120</fullName>
    </submittedName>
</protein>
<evidence type="ECO:0000313" key="1">
    <source>
        <dbReference type="EMBL" id="ABG25764.1"/>
    </source>
</evidence>
<proteinExistence type="predicted"/>
<reference evidence="2" key="1">
    <citation type="journal article" date="1999" name="J. Cancer Res. Clin. Oncol.">
        <title>Genomic studies of the Lucke tumor herpesvirus (RaHV-1).</title>
        <authorList>
            <person name="Davison A.J."/>
            <person name="Sauerbier W."/>
            <person name="Dolan A."/>
            <person name="Addison C."/>
            <person name="McKinnell R.G."/>
        </authorList>
    </citation>
    <scope>NUCLEOTIDE SEQUENCE [LARGE SCALE GENOMIC DNA]</scope>
    <source>
        <strain evidence="2">McKinnell</strain>
    </source>
</reference>